<protein>
    <recommendedName>
        <fullName evidence="4">Aldehyde dehydrogenase</fullName>
    </recommendedName>
</protein>
<sequence length="516" mass="56779">MMPAELKYTPADEILQIHAELDASFRAGKMRPVAYRKYALAQLGYMLKDNTERIVEAMNIDLGKPAQETHFTELGPSIAEVADAYRNLDKWARPSRPPLHLIFTPLRRVVYKEGKGVCLIIAPFNFPILNAFSPVVSALAAGNTVVLKPSEQTPATATLLAELVPKYLEPSVLRIVNGSVAETSKLLDLKWGHIMFTGSGRVGRIVAGAGAKTLTPVTLELGGKSPVFIDPETCNVDTAARRILFGKTSNSGQVCVAPDYIIVPRSYQDRFVEALKKAYDEFYPDGVHVPGVSMGRMVSSSAFQRVKGLLDATRGTYVAGGSRDESKLFITPTIVRDCAWDDPLMSEEIFGPVLPIVPVDTLEEGIEHVNQGDRPLTIYGFTTDSALQRKLREEMSSGSIIFNDIMIQVGVEGLPFGGIGESGSGYHNGKYGFDAFTHFRASLDSRPWLDILMRFRFPPYSATKIWVSSFLFASLPRRPSGPPDLSARSHWRRWLLFILATLLSSVAIARKKLGPS</sequence>
<reference evidence="9 10" key="1">
    <citation type="journal article" date="2015" name="Fungal Genet. Biol.">
        <title>Evolution of novel wood decay mechanisms in Agaricales revealed by the genome sequences of Fistulina hepatica and Cylindrobasidium torrendii.</title>
        <authorList>
            <person name="Floudas D."/>
            <person name="Held B.W."/>
            <person name="Riley R."/>
            <person name="Nagy L.G."/>
            <person name="Koehler G."/>
            <person name="Ransdell A.S."/>
            <person name="Younus H."/>
            <person name="Chow J."/>
            <person name="Chiniquy J."/>
            <person name="Lipzen A."/>
            <person name="Tritt A."/>
            <person name="Sun H."/>
            <person name="Haridas S."/>
            <person name="LaButti K."/>
            <person name="Ohm R.A."/>
            <person name="Kues U."/>
            <person name="Blanchette R.A."/>
            <person name="Grigoriev I.V."/>
            <person name="Minto R.E."/>
            <person name="Hibbett D.S."/>
        </authorList>
    </citation>
    <scope>NUCLEOTIDE SEQUENCE [LARGE SCALE GENOMIC DNA]</scope>
    <source>
        <strain evidence="9 10">FP15055 ss-10</strain>
    </source>
</reference>
<feature type="active site" evidence="5">
    <location>
        <position position="255"/>
    </location>
</feature>
<dbReference type="GO" id="GO:0004029">
    <property type="term" value="F:aldehyde dehydrogenase (NAD+) activity"/>
    <property type="evidence" value="ECO:0007669"/>
    <property type="project" value="TreeGrafter"/>
</dbReference>
<evidence type="ECO:0000256" key="1">
    <source>
        <dbReference type="ARBA" id="ARBA00009986"/>
    </source>
</evidence>
<name>A0A0D7BDQ9_9AGAR</name>
<dbReference type="PANTHER" id="PTHR43570:SF16">
    <property type="entry name" value="ALDEHYDE DEHYDROGENASE TYPE III, ISOFORM Q"/>
    <property type="match status" value="1"/>
</dbReference>
<gene>
    <name evidence="9" type="ORF">CYLTODRAFT_421401</name>
</gene>
<dbReference type="Pfam" id="PF00171">
    <property type="entry name" value="Aldedh"/>
    <property type="match status" value="1"/>
</dbReference>
<dbReference type="OrthoDB" id="440325at2759"/>
<dbReference type="EMBL" id="KN880498">
    <property type="protein sequence ID" value="KIY68653.1"/>
    <property type="molecule type" value="Genomic_DNA"/>
</dbReference>
<dbReference type="FunFam" id="3.40.605.10:FF:000004">
    <property type="entry name" value="Aldehyde dehydrogenase"/>
    <property type="match status" value="1"/>
</dbReference>
<evidence type="ECO:0000256" key="5">
    <source>
        <dbReference type="PIRSR" id="PIRSR036492-1"/>
    </source>
</evidence>
<proteinExistence type="inferred from homology"/>
<evidence type="ECO:0000256" key="2">
    <source>
        <dbReference type="ARBA" id="ARBA00023002"/>
    </source>
</evidence>
<feature type="active site" evidence="5 6">
    <location>
        <position position="220"/>
    </location>
</feature>
<evidence type="ECO:0000256" key="3">
    <source>
        <dbReference type="ARBA" id="ARBA00023027"/>
    </source>
</evidence>
<comment type="similarity">
    <text evidence="1 4 7">Belongs to the aldehyde dehydrogenase family.</text>
</comment>
<dbReference type="InterPro" id="IPR012394">
    <property type="entry name" value="Aldehyde_DH_NAD(P)"/>
</dbReference>
<feature type="domain" description="Aldehyde dehydrogenase" evidence="8">
    <location>
        <begin position="14"/>
        <end position="440"/>
    </location>
</feature>
<evidence type="ECO:0000313" key="9">
    <source>
        <dbReference type="EMBL" id="KIY68653.1"/>
    </source>
</evidence>
<dbReference type="PIRSF" id="PIRSF036492">
    <property type="entry name" value="ALDH"/>
    <property type="match status" value="1"/>
</dbReference>
<keyword evidence="3" id="KW-0520">NAD</keyword>
<dbReference type="InterPro" id="IPR029510">
    <property type="entry name" value="Ald_DH_CS_GLU"/>
</dbReference>
<keyword evidence="2 4" id="KW-0560">Oxidoreductase</keyword>
<dbReference type="GO" id="GO:0005737">
    <property type="term" value="C:cytoplasm"/>
    <property type="evidence" value="ECO:0007669"/>
    <property type="project" value="TreeGrafter"/>
</dbReference>
<dbReference type="InterPro" id="IPR016163">
    <property type="entry name" value="Ald_DH_C"/>
</dbReference>
<evidence type="ECO:0000256" key="4">
    <source>
        <dbReference type="PIRNR" id="PIRNR036492"/>
    </source>
</evidence>
<dbReference type="PANTHER" id="PTHR43570">
    <property type="entry name" value="ALDEHYDE DEHYDROGENASE"/>
    <property type="match status" value="1"/>
</dbReference>
<dbReference type="Proteomes" id="UP000054007">
    <property type="component" value="Unassembled WGS sequence"/>
</dbReference>
<evidence type="ECO:0000313" key="10">
    <source>
        <dbReference type="Proteomes" id="UP000054007"/>
    </source>
</evidence>
<evidence type="ECO:0000259" key="8">
    <source>
        <dbReference type="Pfam" id="PF00171"/>
    </source>
</evidence>
<dbReference type="InterPro" id="IPR016162">
    <property type="entry name" value="Ald_DH_N"/>
</dbReference>
<keyword evidence="10" id="KW-1185">Reference proteome</keyword>
<evidence type="ECO:0000256" key="7">
    <source>
        <dbReference type="RuleBase" id="RU003345"/>
    </source>
</evidence>
<dbReference type="Gene3D" id="3.40.309.10">
    <property type="entry name" value="Aldehyde Dehydrogenase, Chain A, domain 2"/>
    <property type="match status" value="1"/>
</dbReference>
<dbReference type="Gene3D" id="3.40.605.10">
    <property type="entry name" value="Aldehyde Dehydrogenase, Chain A, domain 1"/>
    <property type="match status" value="1"/>
</dbReference>
<dbReference type="GO" id="GO:0006081">
    <property type="term" value="P:aldehyde metabolic process"/>
    <property type="evidence" value="ECO:0007669"/>
    <property type="project" value="InterPro"/>
</dbReference>
<evidence type="ECO:0000256" key="6">
    <source>
        <dbReference type="PROSITE-ProRule" id="PRU10007"/>
    </source>
</evidence>
<dbReference type="FunFam" id="3.40.309.10:FF:000003">
    <property type="entry name" value="Aldehyde dehydrogenase"/>
    <property type="match status" value="1"/>
</dbReference>
<dbReference type="AlphaFoldDB" id="A0A0D7BDQ9"/>
<dbReference type="PROSITE" id="PS00687">
    <property type="entry name" value="ALDEHYDE_DEHYDR_GLU"/>
    <property type="match status" value="1"/>
</dbReference>
<dbReference type="InterPro" id="IPR016161">
    <property type="entry name" value="Ald_DH/histidinol_DH"/>
</dbReference>
<dbReference type="STRING" id="1314674.A0A0D7BDQ9"/>
<accession>A0A0D7BDQ9</accession>
<dbReference type="SUPFAM" id="SSF53720">
    <property type="entry name" value="ALDH-like"/>
    <property type="match status" value="1"/>
</dbReference>
<dbReference type="CDD" id="cd07135">
    <property type="entry name" value="ALDH_F14-YMR110C"/>
    <property type="match status" value="1"/>
</dbReference>
<dbReference type="InterPro" id="IPR015590">
    <property type="entry name" value="Aldehyde_DH_dom"/>
</dbReference>
<organism evidence="9 10">
    <name type="scientific">Cylindrobasidium torrendii FP15055 ss-10</name>
    <dbReference type="NCBI Taxonomy" id="1314674"/>
    <lineage>
        <taxon>Eukaryota</taxon>
        <taxon>Fungi</taxon>
        <taxon>Dikarya</taxon>
        <taxon>Basidiomycota</taxon>
        <taxon>Agaricomycotina</taxon>
        <taxon>Agaricomycetes</taxon>
        <taxon>Agaricomycetidae</taxon>
        <taxon>Agaricales</taxon>
        <taxon>Marasmiineae</taxon>
        <taxon>Physalacriaceae</taxon>
        <taxon>Cylindrobasidium</taxon>
    </lineage>
</organism>